<evidence type="ECO:0000313" key="1">
    <source>
        <dbReference type="EMBL" id="CAD8632025.1"/>
    </source>
</evidence>
<dbReference type="AlphaFoldDB" id="A0A7S0QI86"/>
<organism evidence="1">
    <name type="scientific">Cryptomonas curvata</name>
    <dbReference type="NCBI Taxonomy" id="233186"/>
    <lineage>
        <taxon>Eukaryota</taxon>
        <taxon>Cryptophyceae</taxon>
        <taxon>Cryptomonadales</taxon>
        <taxon>Cryptomonadaceae</taxon>
        <taxon>Cryptomonas</taxon>
    </lineage>
</organism>
<gene>
    <name evidence="1" type="ORF">CCUR1050_LOCUS9705</name>
</gene>
<accession>A0A7S0QI86</accession>
<proteinExistence type="predicted"/>
<protein>
    <submittedName>
        <fullName evidence="1">Uncharacterized protein</fullName>
    </submittedName>
</protein>
<name>A0A7S0QI86_9CRYP</name>
<sequence>MTAEGSSSSLVSDLGLNSDIVLQEKFQSDLAALKTKLGNVQCFNEKLDAVKTGRVFLLYEIMDLEILHKAAQLQHSPIKGGSNENQSKEMFQKWIECGAESFGVEFSPLAIGGITAVASDTQFFPLWNHWRCCEWMRDIARERLLDPYARLWLMTLSHDEVKLMVILSYV</sequence>
<reference evidence="1" key="1">
    <citation type="submission" date="2021-01" db="EMBL/GenBank/DDBJ databases">
        <authorList>
            <person name="Corre E."/>
            <person name="Pelletier E."/>
            <person name="Niang G."/>
            <person name="Scheremetjew M."/>
            <person name="Finn R."/>
            <person name="Kale V."/>
            <person name="Holt S."/>
            <person name="Cochrane G."/>
            <person name="Meng A."/>
            <person name="Brown T."/>
            <person name="Cohen L."/>
        </authorList>
    </citation>
    <scope>NUCLEOTIDE SEQUENCE</scope>
    <source>
        <strain evidence="1">CCAP979/52</strain>
    </source>
</reference>
<dbReference type="EMBL" id="HBEZ01017613">
    <property type="protein sequence ID" value="CAD8632025.1"/>
    <property type="molecule type" value="Transcribed_RNA"/>
</dbReference>